<organism evidence="3 4">
    <name type="scientific">Plastoroseomonas hellenica</name>
    <dbReference type="NCBI Taxonomy" id="2687306"/>
    <lineage>
        <taxon>Bacteria</taxon>
        <taxon>Pseudomonadati</taxon>
        <taxon>Pseudomonadota</taxon>
        <taxon>Alphaproteobacteria</taxon>
        <taxon>Acetobacterales</taxon>
        <taxon>Acetobacteraceae</taxon>
        <taxon>Plastoroseomonas</taxon>
    </lineage>
</organism>
<dbReference type="InterPro" id="IPR025949">
    <property type="entry name" value="PapC-like_C"/>
</dbReference>
<feature type="region of interest" description="Disordered" evidence="1">
    <location>
        <begin position="547"/>
        <end position="568"/>
    </location>
</feature>
<sequence>MRAADARAAPAALLAVILAILLATMAPKPARAQDQPLLLEIVVNGRPIGRIGEFVLRDGALLARPEELRDLGFRVPEAVRPGPDGLIPLAALTAISWRLDQPTQALHATAPVEALLPALLATGAAAAGGPVQSGTGATLNYDVTGTSVDRANTVSGLLDLRVFSPWGVLSSGMLATAGADAGRGTNATVRLDTTYTFSDPENLRQYRGGDVITGGLAWTRPVRMGGAQISSNFALRPDLVTFPLPSVGGSVAVPSTVDVLVNGTRLLSREVQPGPFQVPQLPVVTGAGTVAMTVTDALGRQVSTTLPFYASSALLAPGLETYSASLGAIRRNWGVVSDDYGELAGAVSYRRGISEMLTLEAHGEGASGLAMGGGGLVLNIGNLGALNLSAAASSAAGRTGSQFSIGVQRIGTDISFGASVTLADRNFRDIAAVNGDPVPRRQLNANLGLSLGRFGSLGFAYTGIERDAAPAPIRFFAAPGTVLDYGGALPTGGPVSFQPAQDAHVVSASYSVQLGDVSAYATGFRDFARGGGSGFLVGLTMPLGPRSSAGVSGGTTSGRGYGQAQATQSPVSDGDWGYQAYAAAGGTERAFAELQYRSPWARVAVGADRIDRQTVLRAQAQGALSVIGGGVFASNTINDSFAVVDTNGVAGVRVLNENRLVGRTGSGGRLILPELRSFDVNRVAIEPTDIPADAAVPVTSREVRPQDRSGIVLGFPVQVSRGALLRLVDAAGSAIPVGSRATLQATGATVPVGYDGEAFVQDLGAEDNRVTVERPDGRRCVASFAYRAVPGEIPTIGPLPCRDEPP</sequence>
<dbReference type="PANTHER" id="PTHR30451">
    <property type="entry name" value="OUTER MEMBRANE USHER PROTEIN"/>
    <property type="match status" value="1"/>
</dbReference>
<evidence type="ECO:0000259" key="2">
    <source>
        <dbReference type="Pfam" id="PF13953"/>
    </source>
</evidence>
<proteinExistence type="predicted"/>
<dbReference type="InterPro" id="IPR000015">
    <property type="entry name" value="Fimb_usher"/>
</dbReference>
<accession>A0ABS5F3C3</accession>
<reference evidence="4" key="1">
    <citation type="journal article" date="2021" name="Syst. Appl. Microbiol.">
        <title>Roseomonas hellenica sp. nov., isolated from roots of wild-growing Alkanna tinctoria.</title>
        <authorList>
            <person name="Rat A."/>
            <person name="Naranjo H.D."/>
            <person name="Lebbe L."/>
            <person name="Cnockaert M."/>
            <person name="Krigas N."/>
            <person name="Grigoriadou K."/>
            <person name="Maloupa E."/>
            <person name="Willems A."/>
        </authorList>
    </citation>
    <scope>NUCLEOTIDE SEQUENCE [LARGE SCALE GENOMIC DNA]</scope>
    <source>
        <strain evidence="4">LMG 31523</strain>
    </source>
</reference>
<protein>
    <submittedName>
        <fullName evidence="3">Fimbrial biogenesis outer membrane usher protein</fullName>
    </submittedName>
</protein>
<keyword evidence="4" id="KW-1185">Reference proteome</keyword>
<feature type="domain" description="PapC-like C-terminal" evidence="2">
    <location>
        <begin position="724"/>
        <end position="786"/>
    </location>
</feature>
<dbReference type="InterPro" id="IPR042186">
    <property type="entry name" value="FimD_plug_dom"/>
</dbReference>
<gene>
    <name evidence="3" type="ORF">GXW71_21855</name>
</gene>
<dbReference type="Pfam" id="PF00577">
    <property type="entry name" value="Usher"/>
    <property type="match status" value="2"/>
</dbReference>
<dbReference type="RefSeq" id="WP_211854796.1">
    <property type="nucleotide sequence ID" value="NZ_JAAGBB010000028.1"/>
</dbReference>
<feature type="compositionally biased region" description="Gly residues" evidence="1">
    <location>
        <begin position="551"/>
        <end position="561"/>
    </location>
</feature>
<dbReference type="EMBL" id="JAAGBB010000028">
    <property type="protein sequence ID" value="MBR0667021.1"/>
    <property type="molecule type" value="Genomic_DNA"/>
</dbReference>
<evidence type="ECO:0000313" key="4">
    <source>
        <dbReference type="Proteomes" id="UP001196870"/>
    </source>
</evidence>
<dbReference type="Gene3D" id="2.60.40.3110">
    <property type="match status" value="1"/>
</dbReference>
<dbReference type="Pfam" id="PF13953">
    <property type="entry name" value="PapC_C"/>
    <property type="match status" value="1"/>
</dbReference>
<dbReference type="PANTHER" id="PTHR30451:SF5">
    <property type="entry name" value="SLR0019 PROTEIN"/>
    <property type="match status" value="1"/>
</dbReference>
<evidence type="ECO:0000256" key="1">
    <source>
        <dbReference type="SAM" id="MobiDB-lite"/>
    </source>
</evidence>
<dbReference type="Proteomes" id="UP001196870">
    <property type="component" value="Unassembled WGS sequence"/>
</dbReference>
<evidence type="ECO:0000313" key="3">
    <source>
        <dbReference type="EMBL" id="MBR0667021.1"/>
    </source>
</evidence>
<comment type="caution">
    <text evidence="3">The sequence shown here is derived from an EMBL/GenBank/DDBJ whole genome shotgun (WGS) entry which is preliminary data.</text>
</comment>
<name>A0ABS5F3C3_9PROT</name>
<dbReference type="Gene3D" id="2.60.40.2610">
    <property type="entry name" value="Outer membrane usher protein FimD, plug domain"/>
    <property type="match status" value="1"/>
</dbReference>